<dbReference type="PANTHER" id="PTHR11877:SF79">
    <property type="entry name" value="OS04G0304600 PROTEIN"/>
    <property type="match status" value="1"/>
</dbReference>
<feature type="domain" description="Chalcone/stilbene synthase C-terminal" evidence="5">
    <location>
        <begin position="243"/>
        <end position="392"/>
    </location>
</feature>
<proteinExistence type="inferred from homology"/>
<evidence type="ECO:0000313" key="7">
    <source>
        <dbReference type="Proteomes" id="UP000324897"/>
    </source>
</evidence>
<dbReference type="OrthoDB" id="664756at2759"/>
<dbReference type="CDD" id="cd00831">
    <property type="entry name" value="CHS_like"/>
    <property type="match status" value="1"/>
</dbReference>
<dbReference type="PIRSF" id="PIRSF000451">
    <property type="entry name" value="PKS_III"/>
    <property type="match status" value="1"/>
</dbReference>
<dbReference type="GO" id="GO:0030639">
    <property type="term" value="P:polyketide biosynthetic process"/>
    <property type="evidence" value="ECO:0007669"/>
    <property type="project" value="TreeGrafter"/>
</dbReference>
<evidence type="ECO:0000259" key="5">
    <source>
        <dbReference type="Pfam" id="PF02797"/>
    </source>
</evidence>
<dbReference type="Gramene" id="TVU25803">
    <property type="protein sequence ID" value="TVU25803"/>
    <property type="gene ID" value="EJB05_28313"/>
</dbReference>
<keyword evidence="7" id="KW-1185">Reference proteome</keyword>
<dbReference type="FunFam" id="3.40.47.10:FF:000025">
    <property type="entry name" value="Chalcone synthase 2"/>
    <property type="match status" value="1"/>
</dbReference>
<evidence type="ECO:0000256" key="1">
    <source>
        <dbReference type="ARBA" id="ARBA00005531"/>
    </source>
</evidence>
<dbReference type="SUPFAM" id="SSF53901">
    <property type="entry name" value="Thiolase-like"/>
    <property type="match status" value="2"/>
</dbReference>
<dbReference type="AlphaFoldDB" id="A0A5J9UPZ1"/>
<name>A0A5J9UPZ1_9POAL</name>
<dbReference type="GO" id="GO:0010208">
    <property type="term" value="P:pollen wall assembly"/>
    <property type="evidence" value="ECO:0007669"/>
    <property type="project" value="UniProtKB-ARBA"/>
</dbReference>
<dbReference type="Gene3D" id="3.40.47.10">
    <property type="match status" value="2"/>
</dbReference>
<sequence length="397" mass="42466">MGSLDVADASHEMSILHERGIATIMGIGKAAPRHEFRQKSYPDYYFEVTNSNHMVDLKAKFANICAKTKIEKRHLYLSDDMLRTTPSITAHDSPSLTLRQELTDAGLPELGAAAARDAIADWGRPASDITHLVFATSCSGRMPGADRDLAGILKLRPSTQRVVLYQCGCHGGCAALRLSKDIAENNPGARVLVVCAEVCALSLRGPSERHVGDLVGQAILGDAAGAVVVGARPGAGERAAAFELVAAAQETVPGTEEALVSTLREEGIVYGLRRDIPAHVSAAVKRLVNGGLPAPELEMDDVFWVVHPGGRGILDRVEGCLGLREEKLAASRAVMRQYGNTRCSSVVLVMEEMRRRSADRGLRTAGEGLEWGFVVGYGPGITVETILLRAIPNKAMA</sequence>
<dbReference type="Pfam" id="PF02797">
    <property type="entry name" value="Chal_sti_synt_C"/>
    <property type="match status" value="1"/>
</dbReference>
<dbReference type="InterPro" id="IPR001099">
    <property type="entry name" value="Chalcone/stilbene_synt_N"/>
</dbReference>
<dbReference type="EMBL" id="RWGY01000013">
    <property type="protein sequence ID" value="TVU25803.1"/>
    <property type="molecule type" value="Genomic_DNA"/>
</dbReference>
<dbReference type="Pfam" id="PF00195">
    <property type="entry name" value="Chal_sti_synt_N"/>
    <property type="match status" value="1"/>
</dbReference>
<evidence type="ECO:0000313" key="6">
    <source>
        <dbReference type="EMBL" id="TVU25803.1"/>
    </source>
</evidence>
<dbReference type="PANTHER" id="PTHR11877">
    <property type="entry name" value="HYDROXYMETHYLGLUTARYL-COA SYNTHASE"/>
    <property type="match status" value="1"/>
</dbReference>
<reference evidence="6 7" key="1">
    <citation type="journal article" date="2019" name="Sci. Rep.">
        <title>A high-quality genome of Eragrostis curvula grass provides insights into Poaceae evolution and supports new strategies to enhance forage quality.</title>
        <authorList>
            <person name="Carballo J."/>
            <person name="Santos B.A.C.M."/>
            <person name="Zappacosta D."/>
            <person name="Garbus I."/>
            <person name="Selva J.P."/>
            <person name="Gallo C.A."/>
            <person name="Diaz A."/>
            <person name="Albertini E."/>
            <person name="Caccamo M."/>
            <person name="Echenique V."/>
        </authorList>
    </citation>
    <scope>NUCLEOTIDE SEQUENCE [LARGE SCALE GENOMIC DNA]</scope>
    <source>
        <strain evidence="7">cv. Victoria</strain>
        <tissue evidence="6">Leaf</tissue>
    </source>
</reference>
<accession>A0A5J9UPZ1</accession>
<dbReference type="FunFam" id="3.40.47.10:FF:000014">
    <property type="entry name" value="Chalcone synthase 1"/>
    <property type="match status" value="1"/>
</dbReference>
<dbReference type="GO" id="GO:0016747">
    <property type="term" value="F:acyltransferase activity, transferring groups other than amino-acyl groups"/>
    <property type="evidence" value="ECO:0007669"/>
    <property type="project" value="InterPro"/>
</dbReference>
<dbReference type="Proteomes" id="UP000324897">
    <property type="component" value="Chromosome 2"/>
</dbReference>
<evidence type="ECO:0000256" key="2">
    <source>
        <dbReference type="PIRSR" id="PIRSR000451-1"/>
    </source>
</evidence>
<keyword evidence="3" id="KW-0808">Transferase</keyword>
<feature type="non-terminal residue" evidence="6">
    <location>
        <position position="1"/>
    </location>
</feature>
<feature type="domain" description="Chalcone/stilbene synthase N-terminal" evidence="4">
    <location>
        <begin position="17"/>
        <end position="233"/>
    </location>
</feature>
<protein>
    <recommendedName>
        <fullName evidence="8">Chalcone synthase</fullName>
    </recommendedName>
</protein>
<feature type="active site" description="Acyl-thioester intermediate" evidence="2">
    <location>
        <position position="169"/>
    </location>
</feature>
<dbReference type="InterPro" id="IPR011141">
    <property type="entry name" value="Polyketide_synthase_type-III"/>
</dbReference>
<comment type="similarity">
    <text evidence="1 3">Belongs to the thiolase-like superfamily. Chalcone/stilbene synthases family.</text>
</comment>
<organism evidence="6 7">
    <name type="scientific">Eragrostis curvula</name>
    <name type="common">weeping love grass</name>
    <dbReference type="NCBI Taxonomy" id="38414"/>
    <lineage>
        <taxon>Eukaryota</taxon>
        <taxon>Viridiplantae</taxon>
        <taxon>Streptophyta</taxon>
        <taxon>Embryophyta</taxon>
        <taxon>Tracheophyta</taxon>
        <taxon>Spermatophyta</taxon>
        <taxon>Magnoliopsida</taxon>
        <taxon>Liliopsida</taxon>
        <taxon>Poales</taxon>
        <taxon>Poaceae</taxon>
        <taxon>PACMAD clade</taxon>
        <taxon>Chloridoideae</taxon>
        <taxon>Eragrostideae</taxon>
        <taxon>Eragrostidinae</taxon>
        <taxon>Eragrostis</taxon>
    </lineage>
</organism>
<evidence type="ECO:0000256" key="3">
    <source>
        <dbReference type="RuleBase" id="RU003633"/>
    </source>
</evidence>
<evidence type="ECO:0008006" key="8">
    <source>
        <dbReference type="Google" id="ProtNLM"/>
    </source>
</evidence>
<gene>
    <name evidence="6" type="ORF">EJB05_28313</name>
</gene>
<evidence type="ECO:0000259" key="4">
    <source>
        <dbReference type="Pfam" id="PF00195"/>
    </source>
</evidence>
<dbReference type="InterPro" id="IPR016039">
    <property type="entry name" value="Thiolase-like"/>
</dbReference>
<comment type="caution">
    <text evidence="6">The sequence shown here is derived from an EMBL/GenBank/DDBJ whole genome shotgun (WGS) entry which is preliminary data.</text>
</comment>
<dbReference type="InterPro" id="IPR012328">
    <property type="entry name" value="Chalcone/stilbene_synt_C"/>
</dbReference>
<keyword evidence="3" id="KW-0012">Acyltransferase</keyword>